<dbReference type="InterPro" id="IPR059002">
    <property type="entry name" value="IBH1_N"/>
</dbReference>
<dbReference type="PANTHER" id="PTHR33124:SF5">
    <property type="entry name" value="TRANSCRIPTION FACTOR IBH1-LIKE 1"/>
    <property type="match status" value="1"/>
</dbReference>
<reference evidence="4" key="1">
    <citation type="submission" date="2017-07" db="EMBL/GenBank/DDBJ databases">
        <title>Taro Niue Genome Assembly and Annotation.</title>
        <authorList>
            <person name="Atibalentja N."/>
            <person name="Keating K."/>
            <person name="Fields C.J."/>
        </authorList>
    </citation>
    <scope>NUCLEOTIDE SEQUENCE</scope>
    <source>
        <strain evidence="4">Niue_2</strain>
        <tissue evidence="4">Leaf</tissue>
    </source>
</reference>
<evidence type="ECO:0000313" key="4">
    <source>
        <dbReference type="EMBL" id="MQL78726.1"/>
    </source>
</evidence>
<dbReference type="OrthoDB" id="1922093at2759"/>
<sequence length="193" mass="20802">MQATASFKLTLLRGMLAGLSGVSSRNMGLLERKAAIKHAADMAMAAARGSGARWSRALLTDLSKRKAAPTGAGSRLQSRPLHGCGASSFGRKFLRRSFRERSCRAWKRRPAAPRGVASASILARRMVKKRAQVLRRLVPGADALDGFSLLEETLDYAVSLRAQVELMRGLTGALAHHSGSPAARSYQETNKDS</sequence>
<comment type="caution">
    <text evidence="4">The sequence shown here is derived from an EMBL/GenBank/DDBJ whole genome shotgun (WGS) entry which is preliminary data.</text>
</comment>
<name>A0A843U939_COLES</name>
<feature type="domain" description="IBH1-like N-terminal" evidence="3">
    <location>
        <begin position="12"/>
        <end position="65"/>
    </location>
</feature>
<accession>A0A843U939</accession>
<dbReference type="Pfam" id="PF26576">
    <property type="entry name" value="IBH1_N"/>
    <property type="match status" value="1"/>
</dbReference>
<keyword evidence="1" id="KW-0805">Transcription regulation</keyword>
<dbReference type="GO" id="GO:0006355">
    <property type="term" value="P:regulation of DNA-templated transcription"/>
    <property type="evidence" value="ECO:0007669"/>
    <property type="project" value="InterPro"/>
</dbReference>
<keyword evidence="2" id="KW-0804">Transcription</keyword>
<dbReference type="EMBL" id="NMUH01000415">
    <property type="protein sequence ID" value="MQL78726.1"/>
    <property type="molecule type" value="Genomic_DNA"/>
</dbReference>
<evidence type="ECO:0000259" key="3">
    <source>
        <dbReference type="Pfam" id="PF26576"/>
    </source>
</evidence>
<dbReference type="PANTHER" id="PTHR33124">
    <property type="entry name" value="TRANSCRIPTION FACTOR IBH1-LIKE 1"/>
    <property type="match status" value="1"/>
</dbReference>
<gene>
    <name evidence="4" type="ORF">Taro_011163</name>
</gene>
<protein>
    <recommendedName>
        <fullName evidence="3">IBH1-like N-terminal domain-containing protein</fullName>
    </recommendedName>
</protein>
<evidence type="ECO:0000256" key="1">
    <source>
        <dbReference type="ARBA" id="ARBA00023015"/>
    </source>
</evidence>
<organism evidence="4 5">
    <name type="scientific">Colocasia esculenta</name>
    <name type="common">Wild taro</name>
    <name type="synonym">Arum esculentum</name>
    <dbReference type="NCBI Taxonomy" id="4460"/>
    <lineage>
        <taxon>Eukaryota</taxon>
        <taxon>Viridiplantae</taxon>
        <taxon>Streptophyta</taxon>
        <taxon>Embryophyta</taxon>
        <taxon>Tracheophyta</taxon>
        <taxon>Spermatophyta</taxon>
        <taxon>Magnoliopsida</taxon>
        <taxon>Liliopsida</taxon>
        <taxon>Araceae</taxon>
        <taxon>Aroideae</taxon>
        <taxon>Colocasieae</taxon>
        <taxon>Colocasia</taxon>
    </lineage>
</organism>
<dbReference type="Proteomes" id="UP000652761">
    <property type="component" value="Unassembled WGS sequence"/>
</dbReference>
<proteinExistence type="predicted"/>
<keyword evidence="5" id="KW-1185">Reference proteome</keyword>
<dbReference type="InterPro" id="IPR044660">
    <property type="entry name" value="IBH1-like"/>
</dbReference>
<evidence type="ECO:0000256" key="2">
    <source>
        <dbReference type="ARBA" id="ARBA00023163"/>
    </source>
</evidence>
<dbReference type="AlphaFoldDB" id="A0A843U939"/>
<evidence type="ECO:0000313" key="5">
    <source>
        <dbReference type="Proteomes" id="UP000652761"/>
    </source>
</evidence>